<keyword evidence="1" id="KW-0812">Transmembrane</keyword>
<dbReference type="EMBL" id="BAAAEI010000023">
    <property type="protein sequence ID" value="GAA0368619.1"/>
    <property type="molecule type" value="Genomic_DNA"/>
</dbReference>
<comment type="caution">
    <text evidence="2">The sequence shown here is derived from an EMBL/GenBank/DDBJ whole genome shotgun (WGS) entry which is preliminary data.</text>
</comment>
<keyword evidence="1" id="KW-1133">Transmembrane helix</keyword>
<feature type="transmembrane region" description="Helical" evidence="1">
    <location>
        <begin position="12"/>
        <end position="30"/>
    </location>
</feature>
<organism evidence="2 3">
    <name type="scientific">Bowmanella denitrificans</name>
    <dbReference type="NCBI Taxonomy" id="366582"/>
    <lineage>
        <taxon>Bacteria</taxon>
        <taxon>Pseudomonadati</taxon>
        <taxon>Pseudomonadota</taxon>
        <taxon>Gammaproteobacteria</taxon>
        <taxon>Alteromonadales</taxon>
        <taxon>Alteromonadaceae</taxon>
        <taxon>Bowmanella</taxon>
    </lineage>
</organism>
<dbReference type="Proteomes" id="UP001501757">
    <property type="component" value="Unassembled WGS sequence"/>
</dbReference>
<protein>
    <submittedName>
        <fullName evidence="2">Uncharacterized protein</fullName>
    </submittedName>
</protein>
<sequence>MSDQNLIKLLRLLMLTGLTMIALGTVLHFSETMANLGIAGIIVSATLVAIGMALSLPTKMYLTFLLMKRETDKPIPRLVK</sequence>
<accession>A0ABN0XNT7</accession>
<evidence type="ECO:0000313" key="2">
    <source>
        <dbReference type="EMBL" id="GAA0368619.1"/>
    </source>
</evidence>
<proteinExistence type="predicted"/>
<gene>
    <name evidence="2" type="ORF">GCM10009092_36120</name>
</gene>
<evidence type="ECO:0000256" key="1">
    <source>
        <dbReference type="SAM" id="Phobius"/>
    </source>
</evidence>
<reference evidence="2 3" key="1">
    <citation type="journal article" date="2019" name="Int. J. Syst. Evol. Microbiol.">
        <title>The Global Catalogue of Microorganisms (GCM) 10K type strain sequencing project: providing services to taxonomists for standard genome sequencing and annotation.</title>
        <authorList>
            <consortium name="The Broad Institute Genomics Platform"/>
            <consortium name="The Broad Institute Genome Sequencing Center for Infectious Disease"/>
            <person name="Wu L."/>
            <person name="Ma J."/>
        </authorList>
    </citation>
    <scope>NUCLEOTIDE SEQUENCE [LARGE SCALE GENOMIC DNA]</scope>
    <source>
        <strain evidence="2 3">JCM 13378</strain>
    </source>
</reference>
<feature type="transmembrane region" description="Helical" evidence="1">
    <location>
        <begin position="36"/>
        <end position="58"/>
    </location>
</feature>
<evidence type="ECO:0000313" key="3">
    <source>
        <dbReference type="Proteomes" id="UP001501757"/>
    </source>
</evidence>
<name>A0ABN0XNT7_9ALTE</name>
<keyword evidence="1" id="KW-0472">Membrane</keyword>
<keyword evidence="3" id="KW-1185">Reference proteome</keyword>
<dbReference type="RefSeq" id="WP_102797760.1">
    <property type="nucleotide sequence ID" value="NZ_BAAAEI010000023.1"/>
</dbReference>